<dbReference type="EMBL" id="JAEACU010000010">
    <property type="protein sequence ID" value="KAH7515346.1"/>
    <property type="molecule type" value="Genomic_DNA"/>
</dbReference>
<accession>A0A978UKJ4</accession>
<feature type="region of interest" description="Disordered" evidence="1">
    <location>
        <begin position="187"/>
        <end position="217"/>
    </location>
</feature>
<evidence type="ECO:0000256" key="2">
    <source>
        <dbReference type="SAM" id="Phobius"/>
    </source>
</evidence>
<proteinExistence type="predicted"/>
<dbReference type="Proteomes" id="UP000813462">
    <property type="component" value="Unassembled WGS sequence"/>
</dbReference>
<evidence type="ECO:0000313" key="3">
    <source>
        <dbReference type="EMBL" id="KAH7515346.1"/>
    </source>
</evidence>
<feature type="region of interest" description="Disordered" evidence="1">
    <location>
        <begin position="111"/>
        <end position="135"/>
    </location>
</feature>
<evidence type="ECO:0000313" key="4">
    <source>
        <dbReference type="Proteomes" id="UP000813462"/>
    </source>
</evidence>
<organism evidence="3 4">
    <name type="scientific">Ziziphus jujuba var. spinosa</name>
    <dbReference type="NCBI Taxonomy" id="714518"/>
    <lineage>
        <taxon>Eukaryota</taxon>
        <taxon>Viridiplantae</taxon>
        <taxon>Streptophyta</taxon>
        <taxon>Embryophyta</taxon>
        <taxon>Tracheophyta</taxon>
        <taxon>Spermatophyta</taxon>
        <taxon>Magnoliopsida</taxon>
        <taxon>eudicotyledons</taxon>
        <taxon>Gunneridae</taxon>
        <taxon>Pentapetalae</taxon>
        <taxon>rosids</taxon>
        <taxon>fabids</taxon>
        <taxon>Rosales</taxon>
        <taxon>Rhamnaceae</taxon>
        <taxon>Paliureae</taxon>
        <taxon>Ziziphus</taxon>
    </lineage>
</organism>
<feature type="compositionally biased region" description="Basic and acidic residues" evidence="1">
    <location>
        <begin position="190"/>
        <end position="217"/>
    </location>
</feature>
<feature type="transmembrane region" description="Helical" evidence="2">
    <location>
        <begin position="53"/>
        <end position="76"/>
    </location>
</feature>
<comment type="caution">
    <text evidence="3">The sequence shown here is derived from an EMBL/GenBank/DDBJ whole genome shotgun (WGS) entry which is preliminary data.</text>
</comment>
<evidence type="ECO:0000256" key="1">
    <source>
        <dbReference type="SAM" id="MobiDB-lite"/>
    </source>
</evidence>
<keyword evidence="2" id="KW-0812">Transmembrane</keyword>
<name>A0A978UKJ4_ZIZJJ</name>
<protein>
    <submittedName>
        <fullName evidence="3">Uncharacterized protein</fullName>
    </submittedName>
</protein>
<keyword evidence="2" id="KW-1133">Transmembrane helix</keyword>
<gene>
    <name evidence="3" type="ORF">FEM48_Zijuj10G0016800</name>
</gene>
<dbReference type="AlphaFoldDB" id="A0A978UKJ4"/>
<sequence>MSTITKAARRRASNLSCFFTNLWMLYIGRKVPEGERRRLEQDFSHLQDYNRQFSSYVFVLHLLSTSSFILSFLGLLRFTNSSGGRSSSETSISSLSGSRVEQWLYGDSPVPSISPGRMDGDEATPNLPNRGEESQAPGNLTAVAELLEIESILSFWVPLKVVEFQDIVMMEEEKEIGDKRVTKVEVCPEDGEKRERREVGKEEKEAGNCSQKDKGEI</sequence>
<reference evidence="3" key="1">
    <citation type="journal article" date="2021" name="Front. Plant Sci.">
        <title>Chromosome-Scale Genome Assembly for Chinese Sour Jujube and Insights Into Its Genome Evolution and Domestication Signature.</title>
        <authorList>
            <person name="Shen L.-Y."/>
            <person name="Luo H."/>
            <person name="Wang X.-L."/>
            <person name="Wang X.-M."/>
            <person name="Qiu X.-J."/>
            <person name="Liu H."/>
            <person name="Zhou S.-S."/>
            <person name="Jia K.-H."/>
            <person name="Nie S."/>
            <person name="Bao Y.-T."/>
            <person name="Zhang R.-G."/>
            <person name="Yun Q.-Z."/>
            <person name="Chai Y.-H."/>
            <person name="Lu J.-Y."/>
            <person name="Li Y."/>
            <person name="Zhao S.-W."/>
            <person name="Mao J.-F."/>
            <person name="Jia S.-G."/>
            <person name="Mao Y.-M."/>
        </authorList>
    </citation>
    <scope>NUCLEOTIDE SEQUENCE</scope>
    <source>
        <strain evidence="3">AT0</strain>
        <tissue evidence="3">Leaf</tissue>
    </source>
</reference>
<keyword evidence="2" id="KW-0472">Membrane</keyword>